<gene>
    <name evidence="1" type="ORF">PIIN_07676</name>
</gene>
<comment type="caution">
    <text evidence="1">The sequence shown here is derived from an EMBL/GenBank/DDBJ whole genome shotgun (WGS) entry which is preliminary data.</text>
</comment>
<reference evidence="1 2" key="1">
    <citation type="journal article" date="2011" name="PLoS Pathog.">
        <title>Endophytic Life Strategies Decoded by Genome and Transcriptome Analyses of the Mutualistic Root Symbiont Piriformospora indica.</title>
        <authorList>
            <person name="Zuccaro A."/>
            <person name="Lahrmann U."/>
            <person name="Guldener U."/>
            <person name="Langen G."/>
            <person name="Pfiffi S."/>
            <person name="Biedenkopf D."/>
            <person name="Wong P."/>
            <person name="Samans B."/>
            <person name="Grimm C."/>
            <person name="Basiewicz M."/>
            <person name="Murat C."/>
            <person name="Martin F."/>
            <person name="Kogel K.H."/>
        </authorList>
    </citation>
    <scope>NUCLEOTIDE SEQUENCE [LARGE SCALE GENOMIC DNA]</scope>
    <source>
        <strain evidence="1 2">DSM 11827</strain>
    </source>
</reference>
<dbReference type="AlphaFoldDB" id="G4TQX8"/>
<evidence type="ECO:0000313" key="1">
    <source>
        <dbReference type="EMBL" id="CCA73721.1"/>
    </source>
</evidence>
<evidence type="ECO:0000313" key="2">
    <source>
        <dbReference type="Proteomes" id="UP000007148"/>
    </source>
</evidence>
<dbReference type="Proteomes" id="UP000007148">
    <property type="component" value="Unassembled WGS sequence"/>
</dbReference>
<protein>
    <submittedName>
        <fullName evidence="1">Uncharacterized protein</fullName>
    </submittedName>
</protein>
<dbReference type="EMBL" id="CAFZ01000247">
    <property type="protein sequence ID" value="CCA73721.1"/>
    <property type="molecule type" value="Genomic_DNA"/>
</dbReference>
<keyword evidence="2" id="KW-1185">Reference proteome</keyword>
<name>G4TQX8_SERID</name>
<dbReference type="InParanoid" id="G4TQX8"/>
<organism evidence="1 2">
    <name type="scientific">Serendipita indica (strain DSM 11827)</name>
    <name type="common">Root endophyte fungus</name>
    <name type="synonym">Piriformospora indica</name>
    <dbReference type="NCBI Taxonomy" id="1109443"/>
    <lineage>
        <taxon>Eukaryota</taxon>
        <taxon>Fungi</taxon>
        <taxon>Dikarya</taxon>
        <taxon>Basidiomycota</taxon>
        <taxon>Agaricomycotina</taxon>
        <taxon>Agaricomycetes</taxon>
        <taxon>Sebacinales</taxon>
        <taxon>Serendipitaceae</taxon>
        <taxon>Serendipita</taxon>
    </lineage>
</organism>
<accession>G4TQX8</accession>
<proteinExistence type="predicted"/>
<dbReference type="HOGENOM" id="CLU_934196_0_0_1"/>
<sequence length="298" mass="34491">MGKSIQARVEACGIEIDLLLRERPDKNPKTHSKPPNSMVNNDKPFPPLPYDILCYFLFFLPDFYTLRDVILSGRPFYDAYVSRRERVLGHIMRNQFGLGAPGALRLAALLLDFKAEKASVRNGDQWLEDYRPEYSTRVLKQTKWIHKVTHACLQLYLTRWCWLPPRKTISQPPVIDLFSEAAVNFERAFITWWTLCVFRARNTDFGNLTVHCLPDVECTETEINDYLSLCTFFSQILCALTKKEDTKGLCEVHYEYWSEWAPGAIGPVPFLRALSETTKSKSRRILYRTMPACGLSTY</sequence>